<organism evidence="2">
    <name type="scientific">Anguilla anguilla</name>
    <name type="common">European freshwater eel</name>
    <name type="synonym">Muraena anguilla</name>
    <dbReference type="NCBI Taxonomy" id="7936"/>
    <lineage>
        <taxon>Eukaryota</taxon>
        <taxon>Metazoa</taxon>
        <taxon>Chordata</taxon>
        <taxon>Craniata</taxon>
        <taxon>Vertebrata</taxon>
        <taxon>Euteleostomi</taxon>
        <taxon>Actinopterygii</taxon>
        <taxon>Neopterygii</taxon>
        <taxon>Teleostei</taxon>
        <taxon>Anguilliformes</taxon>
        <taxon>Anguillidae</taxon>
        <taxon>Anguilla</taxon>
    </lineage>
</organism>
<protein>
    <submittedName>
        <fullName evidence="2">Uncharacterized protein</fullName>
    </submittedName>
</protein>
<sequence>MAMLLRQLWRLMGGLINGRSEMFMSLHVIHVLLCSIGWIQLVITCSLVVD</sequence>
<keyword evidence="1" id="KW-0472">Membrane</keyword>
<reference evidence="2" key="2">
    <citation type="journal article" date="2015" name="Fish Shellfish Immunol.">
        <title>Early steps in the European eel (Anguilla anguilla)-Vibrio vulnificus interaction in the gills: Role of the RtxA13 toxin.</title>
        <authorList>
            <person name="Callol A."/>
            <person name="Pajuelo D."/>
            <person name="Ebbesson L."/>
            <person name="Teles M."/>
            <person name="MacKenzie S."/>
            <person name="Amaro C."/>
        </authorList>
    </citation>
    <scope>NUCLEOTIDE SEQUENCE</scope>
</reference>
<dbReference type="AlphaFoldDB" id="A0A0E9W4N7"/>
<dbReference type="EMBL" id="GBXM01024017">
    <property type="protein sequence ID" value="JAH84560.1"/>
    <property type="molecule type" value="Transcribed_RNA"/>
</dbReference>
<evidence type="ECO:0000256" key="1">
    <source>
        <dbReference type="SAM" id="Phobius"/>
    </source>
</evidence>
<keyword evidence="1" id="KW-0812">Transmembrane</keyword>
<evidence type="ECO:0000313" key="2">
    <source>
        <dbReference type="EMBL" id="JAH84560.1"/>
    </source>
</evidence>
<name>A0A0E9W4N7_ANGAN</name>
<proteinExistence type="predicted"/>
<reference evidence="2" key="1">
    <citation type="submission" date="2014-11" db="EMBL/GenBank/DDBJ databases">
        <authorList>
            <person name="Amaro Gonzalez C."/>
        </authorList>
    </citation>
    <scope>NUCLEOTIDE SEQUENCE</scope>
</reference>
<keyword evidence="1" id="KW-1133">Transmembrane helix</keyword>
<feature type="transmembrane region" description="Helical" evidence="1">
    <location>
        <begin position="28"/>
        <end position="49"/>
    </location>
</feature>
<accession>A0A0E9W4N7</accession>